<feature type="domain" description="N-acetylmuramoyl-L-alanine amidase" evidence="2">
    <location>
        <begin position="1"/>
        <end position="131"/>
    </location>
</feature>
<dbReference type="SMART" id="SM00701">
    <property type="entry name" value="PGRP"/>
    <property type="match status" value="1"/>
</dbReference>
<evidence type="ECO:0000259" key="2">
    <source>
        <dbReference type="SMART" id="SM00644"/>
    </source>
</evidence>
<dbReference type="CDD" id="cd06583">
    <property type="entry name" value="PGRP"/>
    <property type="match status" value="1"/>
</dbReference>
<dbReference type="GO" id="GO:0008745">
    <property type="term" value="F:N-acetylmuramoyl-L-alanine amidase activity"/>
    <property type="evidence" value="ECO:0007669"/>
    <property type="project" value="InterPro"/>
</dbReference>
<dbReference type="PANTHER" id="PTHR11022">
    <property type="entry name" value="PEPTIDOGLYCAN RECOGNITION PROTEIN"/>
    <property type="match status" value="1"/>
</dbReference>
<feature type="domain" description="Peptidoglycan recognition protein family" evidence="3">
    <location>
        <begin position="2"/>
        <end position="124"/>
    </location>
</feature>
<organism evidence="4">
    <name type="scientific">marine sediment metagenome</name>
    <dbReference type="NCBI Taxonomy" id="412755"/>
    <lineage>
        <taxon>unclassified sequences</taxon>
        <taxon>metagenomes</taxon>
        <taxon>ecological metagenomes</taxon>
    </lineage>
</organism>
<dbReference type="GO" id="GO:0008270">
    <property type="term" value="F:zinc ion binding"/>
    <property type="evidence" value="ECO:0007669"/>
    <property type="project" value="InterPro"/>
</dbReference>
<evidence type="ECO:0000313" key="4">
    <source>
        <dbReference type="EMBL" id="KKM78091.1"/>
    </source>
</evidence>
<dbReference type="Pfam" id="PF01510">
    <property type="entry name" value="Amidase_2"/>
    <property type="match status" value="1"/>
</dbReference>
<evidence type="ECO:0000256" key="1">
    <source>
        <dbReference type="ARBA" id="ARBA00007553"/>
    </source>
</evidence>
<name>A0A0F9KTH2_9ZZZZ</name>
<dbReference type="InterPro" id="IPR015510">
    <property type="entry name" value="PGRP"/>
</dbReference>
<reference evidence="4" key="1">
    <citation type="journal article" date="2015" name="Nature">
        <title>Complex archaea that bridge the gap between prokaryotes and eukaryotes.</title>
        <authorList>
            <person name="Spang A."/>
            <person name="Saw J.H."/>
            <person name="Jorgensen S.L."/>
            <person name="Zaremba-Niedzwiedzka K."/>
            <person name="Martijn J."/>
            <person name="Lind A.E."/>
            <person name="van Eijk R."/>
            <person name="Schleper C."/>
            <person name="Guy L."/>
            <person name="Ettema T.J."/>
        </authorList>
    </citation>
    <scope>NUCLEOTIDE SEQUENCE</scope>
</reference>
<dbReference type="InterPro" id="IPR036505">
    <property type="entry name" value="Amidase/PGRP_sf"/>
</dbReference>
<comment type="caution">
    <text evidence="4">The sequence shown here is derived from an EMBL/GenBank/DDBJ whole genome shotgun (WGS) entry which is preliminary data.</text>
</comment>
<dbReference type="AlphaFoldDB" id="A0A0F9KTH2"/>
<dbReference type="Gene3D" id="3.40.80.10">
    <property type="entry name" value="Peptidoglycan recognition protein-like"/>
    <property type="match status" value="1"/>
</dbReference>
<evidence type="ECO:0000259" key="3">
    <source>
        <dbReference type="SMART" id="SM00701"/>
    </source>
</evidence>
<proteinExistence type="inferred from homology"/>
<dbReference type="SUPFAM" id="SSF55846">
    <property type="entry name" value="N-acetylmuramoyl-L-alanine amidase-like"/>
    <property type="match status" value="1"/>
</dbReference>
<dbReference type="InterPro" id="IPR002502">
    <property type="entry name" value="Amidase_domain"/>
</dbReference>
<dbReference type="GO" id="GO:0009253">
    <property type="term" value="P:peptidoglycan catabolic process"/>
    <property type="evidence" value="ECO:0007669"/>
    <property type="project" value="InterPro"/>
</dbReference>
<dbReference type="InterPro" id="IPR006619">
    <property type="entry name" value="PGRP_domain_met/bac"/>
</dbReference>
<dbReference type="SMART" id="SM00644">
    <property type="entry name" value="Ami_2"/>
    <property type="match status" value="1"/>
</dbReference>
<evidence type="ECO:0008006" key="5">
    <source>
        <dbReference type="Google" id="ProtNLM"/>
    </source>
</evidence>
<accession>A0A0F9KTH2</accession>
<dbReference type="PANTHER" id="PTHR11022:SF41">
    <property type="entry name" value="PEPTIDOGLYCAN-RECOGNITION PROTEIN LC-RELATED"/>
    <property type="match status" value="1"/>
</dbReference>
<protein>
    <recommendedName>
        <fullName evidence="5">Peptidoglycan recognition protein family domain-containing protein</fullName>
    </recommendedName>
</protein>
<sequence length="144" mass="16059">MTPEDIEYIVIHCSDTPPSYKATAEIIKEWHTSPPRNWRDIGYHFVIRRDGMTEVGRGLDVEGAHVRGYNGRSWGICLVGGRKAKVGGGENNFTADQFEALSVVVKELLEQAPNAKVIGHRDLDDKKYCPSFEVKDWITGGGLD</sequence>
<comment type="similarity">
    <text evidence="1">Belongs to the N-acetylmuramoyl-L-alanine amidase 2 family.</text>
</comment>
<dbReference type="EMBL" id="LAZR01008544">
    <property type="protein sequence ID" value="KKM78091.1"/>
    <property type="molecule type" value="Genomic_DNA"/>
</dbReference>
<gene>
    <name evidence="4" type="ORF">LCGC14_1363470</name>
</gene>